<keyword evidence="3 8" id="KW-0479">Metal-binding</keyword>
<dbReference type="Gene3D" id="3.90.550.10">
    <property type="entry name" value="Spore Coat Polysaccharide Biosynthesis Protein SpsA, Chain A"/>
    <property type="match status" value="1"/>
</dbReference>
<evidence type="ECO:0000259" key="9">
    <source>
        <dbReference type="Pfam" id="PF12804"/>
    </source>
</evidence>
<comment type="subcellular location">
    <subcellularLocation>
        <location evidence="8">Cytoplasm</location>
    </subcellularLocation>
</comment>
<evidence type="ECO:0000256" key="7">
    <source>
        <dbReference type="ARBA" id="ARBA00023150"/>
    </source>
</evidence>
<protein>
    <recommendedName>
        <fullName evidence="8">Molybdenum cofactor guanylyltransferase</fullName>
        <shortName evidence="8">MoCo guanylyltransferase</shortName>
        <ecNumber evidence="8">2.7.7.77</ecNumber>
    </recommendedName>
    <alternativeName>
        <fullName evidence="8">GTP:molybdopterin guanylyltransferase</fullName>
    </alternativeName>
    <alternativeName>
        <fullName evidence="8">Mo-MPT guanylyltransferase</fullName>
    </alternativeName>
    <alternativeName>
        <fullName evidence="8">Molybdopterin guanylyltransferase</fullName>
    </alternativeName>
    <alternativeName>
        <fullName evidence="8">Molybdopterin-guanine dinucleotide synthase</fullName>
        <shortName evidence="8">MGD synthase</shortName>
    </alternativeName>
</protein>
<proteinExistence type="inferred from homology"/>
<keyword evidence="4 8" id="KW-0547">Nucleotide-binding</keyword>
<dbReference type="HAMAP" id="MF_00316">
    <property type="entry name" value="MobA"/>
    <property type="match status" value="1"/>
</dbReference>
<comment type="caution">
    <text evidence="10">The sequence shown here is derived from an EMBL/GenBank/DDBJ whole genome shotgun (WGS) entry which is preliminary data.</text>
</comment>
<feature type="binding site" evidence="8">
    <location>
        <position position="104"/>
    </location>
    <ligand>
        <name>Mg(2+)</name>
        <dbReference type="ChEBI" id="CHEBI:18420"/>
    </ligand>
</feature>
<evidence type="ECO:0000313" key="11">
    <source>
        <dbReference type="Proteomes" id="UP000295484"/>
    </source>
</evidence>
<evidence type="ECO:0000256" key="5">
    <source>
        <dbReference type="ARBA" id="ARBA00022842"/>
    </source>
</evidence>
<dbReference type="RefSeq" id="WP_134078276.1">
    <property type="nucleotide sequence ID" value="NZ_SOEB01000014.1"/>
</dbReference>
<feature type="binding site" evidence="8">
    <location>
        <begin position="8"/>
        <end position="10"/>
    </location>
    <ligand>
        <name>GTP</name>
        <dbReference type="ChEBI" id="CHEBI:37565"/>
    </ligand>
</feature>
<evidence type="ECO:0000256" key="8">
    <source>
        <dbReference type="HAMAP-Rule" id="MF_00316"/>
    </source>
</evidence>
<comment type="domain">
    <text evidence="8">The N-terminal domain determines nucleotide recognition and specific binding, while the C-terminal domain determines the specific binding to the target protein.</text>
</comment>
<keyword evidence="1 8" id="KW-0963">Cytoplasm</keyword>
<dbReference type="InterPro" id="IPR013482">
    <property type="entry name" value="Molybde_CF_guanTrfase"/>
</dbReference>
<dbReference type="GO" id="GO:0061603">
    <property type="term" value="F:molybdenum cofactor guanylyltransferase activity"/>
    <property type="evidence" value="ECO:0007669"/>
    <property type="project" value="UniProtKB-EC"/>
</dbReference>
<evidence type="ECO:0000256" key="4">
    <source>
        <dbReference type="ARBA" id="ARBA00022741"/>
    </source>
</evidence>
<comment type="cofactor">
    <cofactor evidence="8">
        <name>Mg(2+)</name>
        <dbReference type="ChEBI" id="CHEBI:18420"/>
    </cofactor>
</comment>
<dbReference type="NCBIfam" id="TIGR02665">
    <property type="entry name" value="molyb_mobA"/>
    <property type="match status" value="1"/>
</dbReference>
<keyword evidence="2 8" id="KW-0808">Transferase</keyword>
<comment type="subunit">
    <text evidence="8">Monomer.</text>
</comment>
<organism evidence="10 11">
    <name type="scientific">Rhodovulum visakhapatnamense</name>
    <dbReference type="NCBI Taxonomy" id="364297"/>
    <lineage>
        <taxon>Bacteria</taxon>
        <taxon>Pseudomonadati</taxon>
        <taxon>Pseudomonadota</taxon>
        <taxon>Alphaproteobacteria</taxon>
        <taxon>Rhodobacterales</taxon>
        <taxon>Paracoccaceae</taxon>
        <taxon>Rhodovulum</taxon>
    </lineage>
</organism>
<dbReference type="PANTHER" id="PTHR19136">
    <property type="entry name" value="MOLYBDENUM COFACTOR GUANYLYLTRANSFERASE"/>
    <property type="match status" value="1"/>
</dbReference>
<reference evidence="10 11" key="1">
    <citation type="submission" date="2019-03" db="EMBL/GenBank/DDBJ databases">
        <title>Genomic Encyclopedia of Type Strains, Phase IV (KMG-IV): sequencing the most valuable type-strain genomes for metagenomic binning, comparative biology and taxonomic classification.</title>
        <authorList>
            <person name="Goeker M."/>
        </authorList>
    </citation>
    <scope>NUCLEOTIDE SEQUENCE [LARGE SCALE GENOMIC DNA]</scope>
    <source>
        <strain evidence="10 11">JA181</strain>
    </source>
</reference>
<evidence type="ECO:0000256" key="3">
    <source>
        <dbReference type="ARBA" id="ARBA00022723"/>
    </source>
</evidence>
<dbReference type="GO" id="GO:0005737">
    <property type="term" value="C:cytoplasm"/>
    <property type="evidence" value="ECO:0007669"/>
    <property type="project" value="UniProtKB-SubCell"/>
</dbReference>
<evidence type="ECO:0000256" key="6">
    <source>
        <dbReference type="ARBA" id="ARBA00023134"/>
    </source>
</evidence>
<dbReference type="InterPro" id="IPR029044">
    <property type="entry name" value="Nucleotide-diphossugar_trans"/>
</dbReference>
<dbReference type="CDD" id="cd02503">
    <property type="entry name" value="MobA"/>
    <property type="match status" value="1"/>
</dbReference>
<accession>A0A4R8FN58</accession>
<keyword evidence="7 8" id="KW-0501">Molybdenum cofactor biosynthesis</keyword>
<dbReference type="GO" id="GO:0046872">
    <property type="term" value="F:metal ion binding"/>
    <property type="evidence" value="ECO:0007669"/>
    <property type="project" value="UniProtKB-KW"/>
</dbReference>
<evidence type="ECO:0000256" key="2">
    <source>
        <dbReference type="ARBA" id="ARBA00022679"/>
    </source>
</evidence>
<sequence length="202" mass="20183">MRIFGTILAGGQGRRLGGRDKALIGLGGQTLLARVAERLEPQVERLALSANGPAGAYATAGLGPGVPVLPDPPPGDLGPLLGVLAGLDWAAAHGADWLVTAAIDTPFLPSDLVPRLLLAAETAGTGLAMAASGGRRHPTAALWPVGLRDELAAEVAGGLRKLGVFGAARGAALADFATVPGPDPFFNVNTPEDLAAAEAALG</sequence>
<dbReference type="Pfam" id="PF12804">
    <property type="entry name" value="NTP_transf_3"/>
    <property type="match status" value="1"/>
</dbReference>
<feature type="binding site" evidence="8">
    <location>
        <position position="104"/>
    </location>
    <ligand>
        <name>GTP</name>
        <dbReference type="ChEBI" id="CHEBI:37565"/>
    </ligand>
</feature>
<dbReference type="InterPro" id="IPR025877">
    <property type="entry name" value="MobA-like_NTP_Trfase"/>
</dbReference>
<dbReference type="GO" id="GO:1902758">
    <property type="term" value="P:bis(molybdopterin guanine dinucleotide)molybdenum biosynthetic process"/>
    <property type="evidence" value="ECO:0007669"/>
    <property type="project" value="TreeGrafter"/>
</dbReference>
<comment type="similarity">
    <text evidence="8">Belongs to the MobA family.</text>
</comment>
<dbReference type="SUPFAM" id="SSF53448">
    <property type="entry name" value="Nucleotide-diphospho-sugar transferases"/>
    <property type="match status" value="1"/>
</dbReference>
<name>A0A4R8FN58_9RHOB</name>
<keyword evidence="6 8" id="KW-0342">GTP-binding</keyword>
<feature type="binding site" evidence="8">
    <location>
        <position position="21"/>
    </location>
    <ligand>
        <name>GTP</name>
        <dbReference type="ChEBI" id="CHEBI:37565"/>
    </ligand>
</feature>
<keyword evidence="10" id="KW-0548">Nucleotidyltransferase</keyword>
<comment type="catalytic activity">
    <reaction evidence="8">
        <text>Mo-molybdopterin + GTP + H(+) = Mo-molybdopterin guanine dinucleotide + diphosphate</text>
        <dbReference type="Rhea" id="RHEA:34243"/>
        <dbReference type="ChEBI" id="CHEBI:15378"/>
        <dbReference type="ChEBI" id="CHEBI:33019"/>
        <dbReference type="ChEBI" id="CHEBI:37565"/>
        <dbReference type="ChEBI" id="CHEBI:71302"/>
        <dbReference type="ChEBI" id="CHEBI:71310"/>
        <dbReference type="EC" id="2.7.7.77"/>
    </reaction>
</comment>
<dbReference type="GO" id="GO:0005525">
    <property type="term" value="F:GTP binding"/>
    <property type="evidence" value="ECO:0007669"/>
    <property type="project" value="UniProtKB-UniRule"/>
</dbReference>
<feature type="binding site" evidence="8">
    <location>
        <position position="71"/>
    </location>
    <ligand>
        <name>GTP</name>
        <dbReference type="ChEBI" id="CHEBI:37565"/>
    </ligand>
</feature>
<dbReference type="EC" id="2.7.7.77" evidence="8"/>
<comment type="function">
    <text evidence="8">Transfers a GMP moiety from GTP to Mo-molybdopterin (Mo-MPT) cofactor (Moco or molybdenum cofactor) to form Mo-molybdopterin guanine dinucleotide (Mo-MGD) cofactor.</text>
</comment>
<dbReference type="Proteomes" id="UP000295484">
    <property type="component" value="Unassembled WGS sequence"/>
</dbReference>
<evidence type="ECO:0000256" key="1">
    <source>
        <dbReference type="ARBA" id="ARBA00022490"/>
    </source>
</evidence>
<dbReference type="PANTHER" id="PTHR19136:SF81">
    <property type="entry name" value="MOLYBDENUM COFACTOR GUANYLYLTRANSFERASE"/>
    <property type="match status" value="1"/>
</dbReference>
<dbReference type="AlphaFoldDB" id="A0A4R8FN58"/>
<keyword evidence="5 8" id="KW-0460">Magnesium</keyword>
<dbReference type="EMBL" id="SOEB01000014">
    <property type="protein sequence ID" value="TDX27764.1"/>
    <property type="molecule type" value="Genomic_DNA"/>
</dbReference>
<comment type="caution">
    <text evidence="8">Lacks conserved residue(s) required for the propagation of feature annotation.</text>
</comment>
<gene>
    <name evidence="8" type="primary">mobA</name>
    <name evidence="10" type="ORF">EV657_11489</name>
</gene>
<evidence type="ECO:0000313" key="10">
    <source>
        <dbReference type="EMBL" id="TDX27764.1"/>
    </source>
</evidence>
<feature type="domain" description="MobA-like NTP transferase" evidence="9">
    <location>
        <begin position="5"/>
        <end position="161"/>
    </location>
</feature>